<gene>
    <name evidence="2" type="ORF">MMSR116_05625</name>
</gene>
<sequence>MPTLGLKLPLRICVLEETVCVEDANGRRTGYVYWSDDSPRRSSTERFSKAEAIAQVRVIARAWADALASSGTLSTGPAPEAGAAAAEPSPRE</sequence>
<dbReference type="Proteomes" id="UP000012488">
    <property type="component" value="Chromosome"/>
</dbReference>
<proteinExistence type="predicted"/>
<organism evidence="2 3">
    <name type="scientific">Methylobacterium mesophilicum SR1.6/6</name>
    <dbReference type="NCBI Taxonomy" id="908290"/>
    <lineage>
        <taxon>Bacteria</taxon>
        <taxon>Pseudomonadati</taxon>
        <taxon>Pseudomonadota</taxon>
        <taxon>Alphaproteobacteria</taxon>
        <taxon>Hyphomicrobiales</taxon>
        <taxon>Methylobacteriaceae</taxon>
        <taxon>Methylobacterium</taxon>
    </lineage>
</organism>
<evidence type="ECO:0000313" key="2">
    <source>
        <dbReference type="EMBL" id="QGY01436.1"/>
    </source>
</evidence>
<evidence type="ECO:0000313" key="3">
    <source>
        <dbReference type="Proteomes" id="UP000012488"/>
    </source>
</evidence>
<feature type="compositionally biased region" description="Low complexity" evidence="1">
    <location>
        <begin position="76"/>
        <end position="92"/>
    </location>
</feature>
<protein>
    <submittedName>
        <fullName evidence="2">Uncharacterized protein</fullName>
    </submittedName>
</protein>
<feature type="region of interest" description="Disordered" evidence="1">
    <location>
        <begin position="70"/>
        <end position="92"/>
    </location>
</feature>
<reference evidence="2 3" key="1">
    <citation type="journal article" date="2012" name="Genet. Mol. Biol.">
        <title>Analysis of 16S rRNA and mxaF genes revealing insights into Methylobacterium niche-specific plant association.</title>
        <authorList>
            <person name="Dourado M.N."/>
            <person name="Andreote F.D."/>
            <person name="Dini-Andreote F."/>
            <person name="Conti R."/>
            <person name="Araujo J.M."/>
            <person name="Araujo W.L."/>
        </authorList>
    </citation>
    <scope>NUCLEOTIDE SEQUENCE [LARGE SCALE GENOMIC DNA]</scope>
    <source>
        <strain evidence="2 3">SR1.6/6</strain>
    </source>
</reference>
<evidence type="ECO:0000256" key="1">
    <source>
        <dbReference type="SAM" id="MobiDB-lite"/>
    </source>
</evidence>
<dbReference type="OrthoDB" id="8003512at2"/>
<accession>A0A6B9FI38</accession>
<dbReference type="AlphaFoldDB" id="A0A6B9FI38"/>
<dbReference type="RefSeq" id="WP_010685267.1">
    <property type="nucleotide sequence ID" value="NZ_CP043538.1"/>
</dbReference>
<reference evidence="2 3" key="2">
    <citation type="journal article" date="2013" name="Genome Announc.">
        <title>Draft Genome Sequence of Methylobacterium mesophilicum Strain SR1.6/6, Isolated from Citrus sinensis.</title>
        <authorList>
            <person name="Marinho Almeida D."/>
            <person name="Dini-Andreote F."/>
            <person name="Camargo Neves A.A."/>
            <person name="Juca Ramos R.T."/>
            <person name="Andreote F.D."/>
            <person name="Carneiro A.R."/>
            <person name="Oliveira de Souza Lima A."/>
            <person name="Caracciolo Gomes de Sa P.H."/>
            <person name="Ribeiro Barbosa M.S."/>
            <person name="Araujo W.L."/>
            <person name="Silva A."/>
        </authorList>
    </citation>
    <scope>NUCLEOTIDE SEQUENCE [LARGE SCALE GENOMIC DNA]</scope>
    <source>
        <strain evidence="2 3">SR1.6/6</strain>
    </source>
</reference>
<dbReference type="KEGG" id="mmes:MMSR116_05625"/>
<name>A0A6B9FI38_9HYPH</name>
<dbReference type="EMBL" id="CP043538">
    <property type="protein sequence ID" value="QGY01436.1"/>
    <property type="molecule type" value="Genomic_DNA"/>
</dbReference>